<dbReference type="AlphaFoldDB" id="A0A835CVE1"/>
<dbReference type="EMBL" id="JACMRX010000001">
    <property type="protein sequence ID" value="KAF7997352.1"/>
    <property type="molecule type" value="Genomic_DNA"/>
</dbReference>
<dbReference type="CDD" id="cd19941">
    <property type="entry name" value="TIL"/>
    <property type="match status" value="1"/>
</dbReference>
<keyword evidence="2" id="KW-0646">Protease inhibitor</keyword>
<comment type="caution">
    <text evidence="6">The sequence shown here is derived from an EMBL/GenBank/DDBJ whole genome shotgun (WGS) entry which is preliminary data.</text>
</comment>
<organism evidence="6 7">
    <name type="scientific">Aphidius gifuensis</name>
    <name type="common">Parasitoid wasp</name>
    <dbReference type="NCBI Taxonomy" id="684658"/>
    <lineage>
        <taxon>Eukaryota</taxon>
        <taxon>Metazoa</taxon>
        <taxon>Ecdysozoa</taxon>
        <taxon>Arthropoda</taxon>
        <taxon>Hexapoda</taxon>
        <taxon>Insecta</taxon>
        <taxon>Pterygota</taxon>
        <taxon>Neoptera</taxon>
        <taxon>Endopterygota</taxon>
        <taxon>Hymenoptera</taxon>
        <taxon>Apocrita</taxon>
        <taxon>Ichneumonoidea</taxon>
        <taxon>Braconidae</taxon>
        <taxon>Aphidiinae</taxon>
        <taxon>Aphidius</taxon>
    </lineage>
</organism>
<evidence type="ECO:0000256" key="4">
    <source>
        <dbReference type="SAM" id="SignalP"/>
    </source>
</evidence>
<dbReference type="PANTHER" id="PTHR23259:SF69">
    <property type="entry name" value="GEO11767P1-RELATED"/>
    <property type="match status" value="1"/>
</dbReference>
<dbReference type="InterPro" id="IPR036084">
    <property type="entry name" value="Ser_inhib-like_sf"/>
</dbReference>
<feature type="domain" description="TIL" evidence="5">
    <location>
        <begin position="57"/>
        <end position="120"/>
    </location>
</feature>
<feature type="chain" id="PRO_5032947131" description="TIL domain-containing protein" evidence="4">
    <location>
        <begin position="21"/>
        <end position="125"/>
    </location>
</feature>
<dbReference type="Gene3D" id="2.10.25.10">
    <property type="entry name" value="Laminin"/>
    <property type="match status" value="1"/>
</dbReference>
<proteinExistence type="inferred from homology"/>
<evidence type="ECO:0000313" key="6">
    <source>
        <dbReference type="EMBL" id="KAF7997352.1"/>
    </source>
</evidence>
<evidence type="ECO:0000256" key="3">
    <source>
        <dbReference type="ARBA" id="ARBA00023157"/>
    </source>
</evidence>
<dbReference type="PANTHER" id="PTHR23259">
    <property type="entry name" value="RIDDLE"/>
    <property type="match status" value="1"/>
</dbReference>
<dbReference type="InterPro" id="IPR051368">
    <property type="entry name" value="SerProtInhib-TIL_Domain"/>
</dbReference>
<gene>
    <name evidence="6" type="ORF">HCN44_005629</name>
</gene>
<evidence type="ECO:0000256" key="1">
    <source>
        <dbReference type="ARBA" id="ARBA00007611"/>
    </source>
</evidence>
<dbReference type="SUPFAM" id="SSF57567">
    <property type="entry name" value="Serine protease inhibitors"/>
    <property type="match status" value="1"/>
</dbReference>
<evidence type="ECO:0000259" key="5">
    <source>
        <dbReference type="Pfam" id="PF01826"/>
    </source>
</evidence>
<comment type="similarity">
    <text evidence="1">Belongs to the serine protease inhibitor-like (TIL domain-containing) family.</text>
</comment>
<evidence type="ECO:0000256" key="2">
    <source>
        <dbReference type="ARBA" id="ARBA00022690"/>
    </source>
</evidence>
<dbReference type="Pfam" id="PF01826">
    <property type="entry name" value="TIL"/>
    <property type="match status" value="1"/>
</dbReference>
<dbReference type="Proteomes" id="UP000639338">
    <property type="component" value="Unassembled WGS sequence"/>
</dbReference>
<keyword evidence="3" id="KW-1015">Disulfide bond</keyword>
<accession>A0A835CVE1</accession>
<feature type="signal peptide" evidence="4">
    <location>
        <begin position="1"/>
        <end position="20"/>
    </location>
</feature>
<evidence type="ECO:0000313" key="7">
    <source>
        <dbReference type="Proteomes" id="UP000639338"/>
    </source>
</evidence>
<protein>
    <recommendedName>
        <fullName evidence="5">TIL domain-containing protein</fullName>
    </recommendedName>
</protein>
<sequence length="125" mass="14132">MKTILFVLFLLGVVMIQVQSKQASVESDEENNMSIVDTAFGEGDDNEATDDNEWIECGEYEVYSQCNANPICQRTCETLGIDDIPCPKTAETKSCIGGCICQEDYVRFDYYGQCIHNNRCPRVRH</sequence>
<dbReference type="GO" id="GO:0030414">
    <property type="term" value="F:peptidase inhibitor activity"/>
    <property type="evidence" value="ECO:0007669"/>
    <property type="project" value="UniProtKB-KW"/>
</dbReference>
<reference evidence="6 7" key="1">
    <citation type="submission" date="2020-08" db="EMBL/GenBank/DDBJ databases">
        <title>Aphidius gifuensis genome sequencing and assembly.</title>
        <authorList>
            <person name="Du Z."/>
        </authorList>
    </citation>
    <scope>NUCLEOTIDE SEQUENCE [LARGE SCALE GENOMIC DNA]</scope>
    <source>
        <strain evidence="6">YNYX2018</strain>
        <tissue evidence="6">Adults</tissue>
    </source>
</reference>
<dbReference type="InterPro" id="IPR002919">
    <property type="entry name" value="TIL_dom"/>
</dbReference>
<keyword evidence="4" id="KW-0732">Signal</keyword>
<name>A0A835CVE1_APHGI</name>
<dbReference type="OrthoDB" id="6236007at2759"/>
<keyword evidence="7" id="KW-1185">Reference proteome</keyword>